<gene>
    <name evidence="2" type="ORF">TVY486_1110330</name>
</gene>
<name>G0UCI9_TRYVY</name>
<dbReference type="SUPFAM" id="SSF82185">
    <property type="entry name" value="Histone H3 K4-specific methyltransferase SET7/9 N-terminal domain"/>
    <property type="match status" value="2"/>
</dbReference>
<dbReference type="VEuPathDB" id="TriTrypDB:TvY486_1110330"/>
<dbReference type="Pfam" id="PF02493">
    <property type="entry name" value="MORN"/>
    <property type="match status" value="6"/>
</dbReference>
<protein>
    <recommendedName>
        <fullName evidence="3">MORN repeat</fullName>
    </recommendedName>
</protein>
<keyword evidence="1" id="KW-0677">Repeat</keyword>
<dbReference type="Gene3D" id="2.20.110.10">
    <property type="entry name" value="Histone H3 K4-specific methyltransferase SET7/9 N-terminal domain"/>
    <property type="match status" value="3"/>
</dbReference>
<dbReference type="InterPro" id="IPR003409">
    <property type="entry name" value="MORN"/>
</dbReference>
<accession>G0UCI9</accession>
<evidence type="ECO:0008006" key="3">
    <source>
        <dbReference type="Google" id="ProtNLM"/>
    </source>
</evidence>
<sequence>MMMAESCGVEPVAGQTRRYTYRSGAVYEGSFEGTKRHGRGHWIHPGGESYEGEYVENKQEGLGVYRFVESGKCYVGNWKSGQMHGEGVYFFSADCCTYYVGSYSDDKKDGVGFYSYENGVVTSQRWARGELQHEEEATPLQRVECTVKVDSILAQVRGVAPAVLGERLAPSGERSFQFPSGATYIGEHHGTKKHGVGYWCHPEGDSYEGQYEMNRHSGWGVYTVGRSGKKFVGHWRDGKMHGVGVYFFNPQETEYYIGAYKSDVKHGRGLYHFAESGRNKVQLWVDGSIVEEAESDDILLKQYEEAMKRIMQLVRPYAPRYTPLCIEK</sequence>
<dbReference type="AlphaFoldDB" id="G0UCI9"/>
<dbReference type="SMART" id="SM00698">
    <property type="entry name" value="MORN"/>
    <property type="match status" value="7"/>
</dbReference>
<proteinExistence type="predicted"/>
<dbReference type="PANTHER" id="PTHR23084">
    <property type="entry name" value="PHOSPHATIDYLINOSITOL-4-PHOSPHATE 5-KINASE RELATED"/>
    <property type="match status" value="1"/>
</dbReference>
<reference evidence="2" key="1">
    <citation type="journal article" date="2012" name="Proc. Natl. Acad. Sci. U.S.A.">
        <title>Antigenic diversity is generated by distinct evolutionary mechanisms in African trypanosome species.</title>
        <authorList>
            <person name="Jackson A.P."/>
            <person name="Berry A."/>
            <person name="Aslett M."/>
            <person name="Allison H.C."/>
            <person name="Burton P."/>
            <person name="Vavrova-Anderson J."/>
            <person name="Brown R."/>
            <person name="Browne H."/>
            <person name="Corton N."/>
            <person name="Hauser H."/>
            <person name="Gamble J."/>
            <person name="Gilderthorp R."/>
            <person name="Marcello L."/>
            <person name="McQuillan J."/>
            <person name="Otto T.D."/>
            <person name="Quail M.A."/>
            <person name="Sanders M.J."/>
            <person name="van Tonder A."/>
            <person name="Ginger M.L."/>
            <person name="Field M.C."/>
            <person name="Barry J.D."/>
            <person name="Hertz-Fowler C."/>
            <person name="Berriman M."/>
        </authorList>
    </citation>
    <scope>NUCLEOTIDE SEQUENCE</scope>
    <source>
        <strain evidence="2">Y486</strain>
    </source>
</reference>
<dbReference type="PANTHER" id="PTHR23084:SF135">
    <property type="entry name" value="MORN REPEAT"/>
    <property type="match status" value="1"/>
</dbReference>
<dbReference type="EMBL" id="HE573027">
    <property type="protein sequence ID" value="CCC53549.1"/>
    <property type="molecule type" value="Genomic_DNA"/>
</dbReference>
<dbReference type="FunFam" id="2.20.110.10:FF:000022">
    <property type="entry name" value="MORN repeat, putative"/>
    <property type="match status" value="2"/>
</dbReference>
<dbReference type="OMA" id="YHFAESG"/>
<organism evidence="2">
    <name type="scientific">Trypanosoma vivax (strain Y486)</name>
    <dbReference type="NCBI Taxonomy" id="1055687"/>
    <lineage>
        <taxon>Eukaryota</taxon>
        <taxon>Discoba</taxon>
        <taxon>Euglenozoa</taxon>
        <taxon>Kinetoplastea</taxon>
        <taxon>Metakinetoplastina</taxon>
        <taxon>Trypanosomatida</taxon>
        <taxon>Trypanosomatidae</taxon>
        <taxon>Trypanosoma</taxon>
        <taxon>Duttonella</taxon>
    </lineage>
</organism>
<evidence type="ECO:0000256" key="1">
    <source>
        <dbReference type="ARBA" id="ARBA00022737"/>
    </source>
</evidence>
<evidence type="ECO:0000313" key="2">
    <source>
        <dbReference type="EMBL" id="CCC53549.1"/>
    </source>
</evidence>